<proteinExistence type="predicted"/>
<dbReference type="PROSITE" id="PS50043">
    <property type="entry name" value="HTH_LUXR_2"/>
    <property type="match status" value="1"/>
</dbReference>
<dbReference type="Proteomes" id="UP001522868">
    <property type="component" value="Unassembled WGS sequence"/>
</dbReference>
<dbReference type="PANTHER" id="PTHR34293:SF1">
    <property type="entry name" value="HTH-TYPE TRANSCRIPTIONAL REGULATOR TRMBL2"/>
    <property type="match status" value="1"/>
</dbReference>
<organism evidence="3 4">
    <name type="scientific">Streptomyces lichenis</name>
    <dbReference type="NCBI Taxonomy" id="2306967"/>
    <lineage>
        <taxon>Bacteria</taxon>
        <taxon>Bacillati</taxon>
        <taxon>Actinomycetota</taxon>
        <taxon>Actinomycetes</taxon>
        <taxon>Kitasatosporales</taxon>
        <taxon>Streptomycetaceae</taxon>
        <taxon>Streptomyces</taxon>
    </lineage>
</organism>
<feature type="compositionally biased region" description="Pro residues" evidence="1">
    <location>
        <begin position="260"/>
        <end position="272"/>
    </location>
</feature>
<dbReference type="EMBL" id="JALPTH010000021">
    <property type="protein sequence ID" value="MCK8679796.1"/>
    <property type="molecule type" value="Genomic_DNA"/>
</dbReference>
<evidence type="ECO:0000256" key="1">
    <source>
        <dbReference type="SAM" id="MobiDB-lite"/>
    </source>
</evidence>
<feature type="region of interest" description="Disordered" evidence="1">
    <location>
        <begin position="252"/>
        <end position="272"/>
    </location>
</feature>
<evidence type="ECO:0000313" key="4">
    <source>
        <dbReference type="Proteomes" id="UP001522868"/>
    </source>
</evidence>
<dbReference type="InterPro" id="IPR036388">
    <property type="entry name" value="WH-like_DNA-bd_sf"/>
</dbReference>
<name>A0ABT0IEP6_9ACTN</name>
<dbReference type="SMART" id="SM00421">
    <property type="entry name" value="HTH_LUXR"/>
    <property type="match status" value="1"/>
</dbReference>
<dbReference type="SUPFAM" id="SSF46894">
    <property type="entry name" value="C-terminal effector domain of the bipartite response regulators"/>
    <property type="match status" value="1"/>
</dbReference>
<dbReference type="Gene3D" id="1.10.10.10">
    <property type="entry name" value="Winged helix-like DNA-binding domain superfamily/Winged helix DNA-binding domain"/>
    <property type="match status" value="1"/>
</dbReference>
<accession>A0ABT0IEP6</accession>
<evidence type="ECO:0000313" key="3">
    <source>
        <dbReference type="EMBL" id="MCK8679796.1"/>
    </source>
</evidence>
<dbReference type="Pfam" id="PF00196">
    <property type="entry name" value="GerE"/>
    <property type="match status" value="1"/>
</dbReference>
<dbReference type="InterPro" id="IPR000792">
    <property type="entry name" value="Tscrpt_reg_LuxR_C"/>
</dbReference>
<dbReference type="InterPro" id="IPR051797">
    <property type="entry name" value="TrmB-like"/>
</dbReference>
<dbReference type="PANTHER" id="PTHR34293">
    <property type="entry name" value="HTH-TYPE TRANSCRIPTIONAL REGULATOR TRMBL2"/>
    <property type="match status" value="1"/>
</dbReference>
<comment type="caution">
    <text evidence="3">The sequence shown here is derived from an EMBL/GenBank/DDBJ whole genome shotgun (WGS) entry which is preliminary data.</text>
</comment>
<sequence length="272" mass="29983">MEEEMSRLRREAARIRAAMVSCDAVYSEARSRGEETLTVIYGERAIHHALQAAVKTCAEELLVSQPGGGLPVRLLHRGLGLSLPLLDRGVRQRTLYQHSARSHKPTLAHIERLLGHGAEVRTLAETPDQLLVCDRDVAFLPAGEDGGHAMMIAKHPDLVRYLRAMFERSWARAEPVVPPASRQEDRPFLDDLQRTILRAMVEGETDERIARRIGLSRRTVVSYIRKVAERFGSNSRAQLGYLLAGSGLLAEEGGDARGPGAPPSRESPPPAP</sequence>
<feature type="domain" description="HTH luxR-type" evidence="2">
    <location>
        <begin position="182"/>
        <end position="247"/>
    </location>
</feature>
<gene>
    <name evidence="3" type="ORF">M1O15_20865</name>
</gene>
<keyword evidence="4" id="KW-1185">Reference proteome</keyword>
<reference evidence="3 4" key="1">
    <citation type="submission" date="2022-04" db="EMBL/GenBank/DDBJ databases">
        <title>Streptomyces sp. nov. LCR6-01 isolated from Lichen of Dirinaria sp.</title>
        <authorList>
            <person name="Kanchanasin P."/>
            <person name="Tanasupawat S."/>
            <person name="Phongsopitanun W."/>
        </authorList>
    </citation>
    <scope>NUCLEOTIDE SEQUENCE [LARGE SCALE GENOMIC DNA]</scope>
    <source>
        <strain evidence="3 4">LCR6-01</strain>
    </source>
</reference>
<dbReference type="InterPro" id="IPR016032">
    <property type="entry name" value="Sig_transdc_resp-reg_C-effctor"/>
</dbReference>
<protein>
    <submittedName>
        <fullName evidence="3">LuxR family transcriptional regulator</fullName>
    </submittedName>
</protein>
<evidence type="ECO:0000259" key="2">
    <source>
        <dbReference type="PROSITE" id="PS50043"/>
    </source>
</evidence>
<dbReference type="RefSeq" id="WP_248635616.1">
    <property type="nucleotide sequence ID" value="NZ_JALPTH010000021.1"/>
</dbReference>